<organism evidence="2 3">
    <name type="scientific">Paeniglutamicibacter gangotriensis</name>
    <dbReference type="NCBI Taxonomy" id="254787"/>
    <lineage>
        <taxon>Bacteria</taxon>
        <taxon>Bacillati</taxon>
        <taxon>Actinomycetota</taxon>
        <taxon>Actinomycetes</taxon>
        <taxon>Micrococcales</taxon>
        <taxon>Micrococcaceae</taxon>
        <taxon>Paeniglutamicibacter</taxon>
    </lineage>
</organism>
<sequence length="109" mass="12295">MQTSDACAPSAFRQRWLATREPAQTLEELDTDLQLFARTYNTERPHRALDRLAPDQAYTAIPKAGPQGRRAGTHHRVRTDKFDASGKVSLRHHGRLLHLGVGLEARSRL</sequence>
<evidence type="ECO:0000313" key="3">
    <source>
        <dbReference type="Proteomes" id="UP000323856"/>
    </source>
</evidence>
<evidence type="ECO:0000313" key="2">
    <source>
        <dbReference type="EMBL" id="KAA0973577.1"/>
    </source>
</evidence>
<protein>
    <submittedName>
        <fullName evidence="2">Transposase</fullName>
    </submittedName>
</protein>
<dbReference type="OrthoDB" id="52928at2"/>
<gene>
    <name evidence="2" type="ORF">FQ154_17765</name>
</gene>
<proteinExistence type="predicted"/>
<comment type="caution">
    <text evidence="2">The sequence shown here is derived from an EMBL/GenBank/DDBJ whole genome shotgun (WGS) entry which is preliminary data.</text>
</comment>
<dbReference type="AlphaFoldDB" id="A0A5B0E3A7"/>
<dbReference type="Pfam" id="PF13683">
    <property type="entry name" value="rve_3"/>
    <property type="match status" value="1"/>
</dbReference>
<dbReference type="InterPro" id="IPR001584">
    <property type="entry name" value="Integrase_cat-core"/>
</dbReference>
<dbReference type="Proteomes" id="UP000323856">
    <property type="component" value="Unassembled WGS sequence"/>
</dbReference>
<dbReference type="EMBL" id="VOBL01000024">
    <property type="protein sequence ID" value="KAA0973577.1"/>
    <property type="molecule type" value="Genomic_DNA"/>
</dbReference>
<reference evidence="2 3" key="1">
    <citation type="submission" date="2019-07" db="EMBL/GenBank/DDBJ databases">
        <title>Analysis of the biochemical properties, biological activity and biotechnological potential of siderophores and biosurfactants produced by Antarctic psychrotolerant bacteria.</title>
        <authorList>
            <person name="Styczynski M."/>
            <person name="Krucon T."/>
            <person name="Decewicz P."/>
            <person name="Dziewit L."/>
        </authorList>
    </citation>
    <scope>NUCLEOTIDE SEQUENCE [LARGE SCALE GENOMIC DNA]</scope>
    <source>
        <strain evidence="2 3">ANT_H27</strain>
    </source>
</reference>
<dbReference type="GO" id="GO:0015074">
    <property type="term" value="P:DNA integration"/>
    <property type="evidence" value="ECO:0007669"/>
    <property type="project" value="InterPro"/>
</dbReference>
<accession>A0A5B0E3A7</accession>
<evidence type="ECO:0000259" key="1">
    <source>
        <dbReference type="Pfam" id="PF13683"/>
    </source>
</evidence>
<name>A0A5B0E3A7_9MICC</name>
<feature type="domain" description="Integrase catalytic" evidence="1">
    <location>
        <begin position="11"/>
        <end position="54"/>
    </location>
</feature>